<dbReference type="RefSeq" id="WP_330171492.1">
    <property type="nucleotide sequence ID" value="NZ_CP137080.1"/>
</dbReference>
<gene>
    <name evidence="3" type="ORF">RYJ27_04170</name>
</gene>
<feature type="region of interest" description="Disordered" evidence="1">
    <location>
        <begin position="132"/>
        <end position="162"/>
    </location>
</feature>
<dbReference type="Proteomes" id="UP001329313">
    <property type="component" value="Chromosome"/>
</dbReference>
<accession>A0AAU0MJR3</accession>
<dbReference type="AlphaFoldDB" id="A0AAU0MJR3"/>
<evidence type="ECO:0000313" key="3">
    <source>
        <dbReference type="EMBL" id="WOQ70411.1"/>
    </source>
</evidence>
<feature type="compositionally biased region" description="Low complexity" evidence="1">
    <location>
        <begin position="149"/>
        <end position="162"/>
    </location>
</feature>
<evidence type="ECO:0000313" key="4">
    <source>
        <dbReference type="Proteomes" id="UP001329313"/>
    </source>
</evidence>
<keyword evidence="2" id="KW-0472">Membrane</keyword>
<keyword evidence="4" id="KW-1185">Reference proteome</keyword>
<evidence type="ECO:0000256" key="2">
    <source>
        <dbReference type="SAM" id="Phobius"/>
    </source>
</evidence>
<keyword evidence="2" id="KW-0812">Transmembrane</keyword>
<reference evidence="3 4" key="1">
    <citation type="submission" date="2023-10" db="EMBL/GenBank/DDBJ databases">
        <title>Y20.</title>
        <authorList>
            <person name="Zhang G."/>
            <person name="Ding Y."/>
        </authorList>
    </citation>
    <scope>NUCLEOTIDE SEQUENCE [LARGE SCALE GENOMIC DNA]</scope>
    <source>
        <strain evidence="3 4">Y20</strain>
    </source>
</reference>
<protein>
    <submittedName>
        <fullName evidence="3">Uncharacterized protein</fullName>
    </submittedName>
</protein>
<feature type="transmembrane region" description="Helical" evidence="2">
    <location>
        <begin position="234"/>
        <end position="260"/>
    </location>
</feature>
<name>A0AAU0MJR3_9MICO</name>
<evidence type="ECO:0000256" key="1">
    <source>
        <dbReference type="SAM" id="MobiDB-lite"/>
    </source>
</evidence>
<organism evidence="3 4">
    <name type="scientific">Microbacterium limosum</name>
    <dbReference type="NCBI Taxonomy" id="3079935"/>
    <lineage>
        <taxon>Bacteria</taxon>
        <taxon>Bacillati</taxon>
        <taxon>Actinomycetota</taxon>
        <taxon>Actinomycetes</taxon>
        <taxon>Micrococcales</taxon>
        <taxon>Microbacteriaceae</taxon>
        <taxon>Microbacterium</taxon>
    </lineage>
</organism>
<keyword evidence="2" id="KW-1133">Transmembrane helix</keyword>
<dbReference type="EMBL" id="CP137080">
    <property type="protein sequence ID" value="WOQ70411.1"/>
    <property type="molecule type" value="Genomic_DNA"/>
</dbReference>
<proteinExistence type="predicted"/>
<dbReference type="KEGG" id="mliy:RYJ27_04170"/>
<sequence>MGVVSPSGPAALDAVRRPWRGGVRLPWFAGMLVAMRTLACLGTAGRGTGRMLHRIGILAPFASPLFAARSAVDPSVFDALSRELRPAAFAAAARAVSAYDVAAWAGIECPVRAVSGADDVFVGAGTRKCSAGSSRIIGTTSSRERGTSRRSSGPRSWSTRFSPSARAGRIAARRAGPPASWRRANPGAVARSDRFFARNAADRHPLEAMTGEVDRCRRGPRVVPSGRTPYVPEVIVVISLLALVVVLIVIAAVVAATLVVTVRDDRGAVAEVRDYDTRRPTL</sequence>